<evidence type="ECO:0000256" key="1">
    <source>
        <dbReference type="SAM" id="MobiDB-lite"/>
    </source>
</evidence>
<reference evidence="3" key="1">
    <citation type="submission" date="2021-04" db="EMBL/GenBank/DDBJ databases">
        <title>Genome based classification of Actinospica acidithermotolerans sp. nov., an actinobacterium isolated from an Indonesian hot spring.</title>
        <authorList>
            <person name="Kusuma A.B."/>
            <person name="Putra K.E."/>
            <person name="Nafisah S."/>
            <person name="Loh J."/>
            <person name="Nouioui I."/>
            <person name="Goodfellow M."/>
        </authorList>
    </citation>
    <scope>NUCLEOTIDE SEQUENCE</scope>
    <source>
        <strain evidence="3">MGRD01-02</strain>
    </source>
</reference>
<dbReference type="AlphaFoldDB" id="A0A941EH63"/>
<dbReference type="RefSeq" id="WP_212520133.1">
    <property type="nucleotide sequence ID" value="NZ_JAGSOH010000071.1"/>
</dbReference>
<feature type="region of interest" description="Disordered" evidence="1">
    <location>
        <begin position="67"/>
        <end position="93"/>
    </location>
</feature>
<dbReference type="EMBL" id="JAGSOH010000071">
    <property type="protein sequence ID" value="MBR7828999.1"/>
    <property type="molecule type" value="Genomic_DNA"/>
</dbReference>
<proteinExistence type="predicted"/>
<protein>
    <submittedName>
        <fullName evidence="3">Uncharacterized protein</fullName>
    </submittedName>
</protein>
<gene>
    <name evidence="3" type="ORF">KDK95_22010</name>
</gene>
<keyword evidence="2" id="KW-0812">Transmembrane</keyword>
<organism evidence="3 4">
    <name type="scientific">Actinospica acidithermotolerans</name>
    <dbReference type="NCBI Taxonomy" id="2828514"/>
    <lineage>
        <taxon>Bacteria</taxon>
        <taxon>Bacillati</taxon>
        <taxon>Actinomycetota</taxon>
        <taxon>Actinomycetes</taxon>
        <taxon>Catenulisporales</taxon>
        <taxon>Actinospicaceae</taxon>
        <taxon>Actinospica</taxon>
    </lineage>
</organism>
<evidence type="ECO:0000313" key="3">
    <source>
        <dbReference type="EMBL" id="MBR7828999.1"/>
    </source>
</evidence>
<sequence length="157" mass="16843">MAIDLYMIWAVRTGCDVFLAVAVAVLANVAGVLTTGNLHDVSVWVSVALHGCFPLIVWRMHRQPHSEPERLSAPDMADDPPDSASGLESGCPDEVWSAFDDAAKRPAPAEPVRPDVSALRDAFRALSADGRVTGKAMADHFGVSERTGRRYLAMATA</sequence>
<accession>A0A941EH63</accession>
<dbReference type="Proteomes" id="UP000676325">
    <property type="component" value="Unassembled WGS sequence"/>
</dbReference>
<evidence type="ECO:0000256" key="2">
    <source>
        <dbReference type="SAM" id="Phobius"/>
    </source>
</evidence>
<feature type="transmembrane region" description="Helical" evidence="2">
    <location>
        <begin position="17"/>
        <end position="35"/>
    </location>
</feature>
<keyword evidence="2" id="KW-0472">Membrane</keyword>
<keyword evidence="4" id="KW-1185">Reference proteome</keyword>
<keyword evidence="2" id="KW-1133">Transmembrane helix</keyword>
<name>A0A941EH63_9ACTN</name>
<feature type="transmembrane region" description="Helical" evidence="2">
    <location>
        <begin position="41"/>
        <end position="60"/>
    </location>
</feature>
<evidence type="ECO:0000313" key="4">
    <source>
        <dbReference type="Proteomes" id="UP000676325"/>
    </source>
</evidence>
<comment type="caution">
    <text evidence="3">The sequence shown here is derived from an EMBL/GenBank/DDBJ whole genome shotgun (WGS) entry which is preliminary data.</text>
</comment>